<comment type="similarity">
    <text evidence="1">Belongs to the LysR transcriptional regulatory family.</text>
</comment>
<dbReference type="SUPFAM" id="SSF53850">
    <property type="entry name" value="Periplasmic binding protein-like II"/>
    <property type="match status" value="1"/>
</dbReference>
<dbReference type="FunFam" id="1.10.10.10:FF:000001">
    <property type="entry name" value="LysR family transcriptional regulator"/>
    <property type="match status" value="1"/>
</dbReference>
<evidence type="ECO:0000313" key="6">
    <source>
        <dbReference type="EMBL" id="QOV18366.1"/>
    </source>
</evidence>
<proteinExistence type="inferred from homology"/>
<protein>
    <submittedName>
        <fullName evidence="6">LysR family transcriptional regulator</fullName>
    </submittedName>
</protein>
<dbReference type="PROSITE" id="PS50931">
    <property type="entry name" value="HTH_LYSR"/>
    <property type="match status" value="1"/>
</dbReference>
<dbReference type="Gene3D" id="1.10.10.10">
    <property type="entry name" value="Winged helix-like DNA-binding domain superfamily/Winged helix DNA-binding domain"/>
    <property type="match status" value="1"/>
</dbReference>
<evidence type="ECO:0000256" key="3">
    <source>
        <dbReference type="ARBA" id="ARBA00023125"/>
    </source>
</evidence>
<reference evidence="6 7" key="1">
    <citation type="submission" date="2020-10" db="EMBL/GenBank/DDBJ databases">
        <title>Blautia liquoris sp.nov., isolated from the mud in a fermentation cellar used for the production of Chinese strong-flavoured liquor.</title>
        <authorList>
            <person name="Lu L."/>
        </authorList>
    </citation>
    <scope>NUCLEOTIDE SEQUENCE [LARGE SCALE GENOMIC DNA]</scope>
    <source>
        <strain evidence="6 7">LZLJ-3</strain>
    </source>
</reference>
<accession>A0A7M2RDJ7</accession>
<dbReference type="PANTHER" id="PTHR30346">
    <property type="entry name" value="TRANSCRIPTIONAL DUAL REGULATOR HCAR-RELATED"/>
    <property type="match status" value="1"/>
</dbReference>
<dbReference type="PRINTS" id="PR00039">
    <property type="entry name" value="HTHLYSR"/>
</dbReference>
<keyword evidence="7" id="KW-1185">Reference proteome</keyword>
<dbReference type="Gene3D" id="3.40.190.10">
    <property type="entry name" value="Periplasmic binding protein-like II"/>
    <property type="match status" value="2"/>
</dbReference>
<dbReference type="CDD" id="cd08414">
    <property type="entry name" value="PBP2_LTTR_aromatics_like"/>
    <property type="match status" value="1"/>
</dbReference>
<name>A0A7M2RDJ7_9FIRM</name>
<dbReference type="RefSeq" id="WP_193734728.1">
    <property type="nucleotide sequence ID" value="NZ_CP063304.1"/>
</dbReference>
<dbReference type="InterPro" id="IPR036388">
    <property type="entry name" value="WH-like_DNA-bd_sf"/>
</dbReference>
<keyword evidence="2" id="KW-0805">Transcription regulation</keyword>
<evidence type="ECO:0000259" key="5">
    <source>
        <dbReference type="PROSITE" id="PS50931"/>
    </source>
</evidence>
<sequence>MNLRQLEYFVSVAETLSFTRTAEKFYISQTAVTQQIKTLENNIGVKLLRRTKRHVELTPAGNVFLSEAKAILNRTQDAIKKAQKAATGFTGNLNLGIVEGYDNPDLPEILRSFKSGYPNVSLSIVEADTSTLYTRLLDNTLDVVLNVLFAYSNLEEKEILYKEINKYNLIVLLPTSHPLAYRSVLKLSDLKNDSFILTAMGDPEDSFGQYESTMAHFIRSGFTPNIVQQTSKFDTTALMVAANMGVAIVPSYALSSSRNTRSLVKIPLDEDTEKFEIVAARYKENQNPTIEKFLSYI</sequence>
<dbReference type="GO" id="GO:0032993">
    <property type="term" value="C:protein-DNA complex"/>
    <property type="evidence" value="ECO:0007669"/>
    <property type="project" value="TreeGrafter"/>
</dbReference>
<dbReference type="EMBL" id="CP063304">
    <property type="protein sequence ID" value="QOV18366.1"/>
    <property type="molecule type" value="Genomic_DNA"/>
</dbReference>
<dbReference type="GO" id="GO:0003677">
    <property type="term" value="F:DNA binding"/>
    <property type="evidence" value="ECO:0007669"/>
    <property type="project" value="UniProtKB-KW"/>
</dbReference>
<dbReference type="InterPro" id="IPR005119">
    <property type="entry name" value="LysR_subst-bd"/>
</dbReference>
<dbReference type="Pfam" id="PF03466">
    <property type="entry name" value="LysR_substrate"/>
    <property type="match status" value="1"/>
</dbReference>
<organism evidence="6 7">
    <name type="scientific">Blautia liquoris</name>
    <dbReference type="NCBI Taxonomy" id="2779518"/>
    <lineage>
        <taxon>Bacteria</taxon>
        <taxon>Bacillati</taxon>
        <taxon>Bacillota</taxon>
        <taxon>Clostridia</taxon>
        <taxon>Lachnospirales</taxon>
        <taxon>Lachnospiraceae</taxon>
        <taxon>Blautia</taxon>
    </lineage>
</organism>
<dbReference type="KEGG" id="bliq:INP51_10090"/>
<evidence type="ECO:0000256" key="4">
    <source>
        <dbReference type="ARBA" id="ARBA00023163"/>
    </source>
</evidence>
<gene>
    <name evidence="6" type="ORF">INP51_10090</name>
</gene>
<dbReference type="Pfam" id="PF00126">
    <property type="entry name" value="HTH_1"/>
    <property type="match status" value="1"/>
</dbReference>
<evidence type="ECO:0000256" key="1">
    <source>
        <dbReference type="ARBA" id="ARBA00009437"/>
    </source>
</evidence>
<evidence type="ECO:0000256" key="2">
    <source>
        <dbReference type="ARBA" id="ARBA00023015"/>
    </source>
</evidence>
<dbReference type="AlphaFoldDB" id="A0A7M2RDJ7"/>
<dbReference type="SUPFAM" id="SSF46785">
    <property type="entry name" value="Winged helix' DNA-binding domain"/>
    <property type="match status" value="1"/>
</dbReference>
<dbReference type="InterPro" id="IPR000847">
    <property type="entry name" value="LysR_HTH_N"/>
</dbReference>
<keyword evidence="3" id="KW-0238">DNA-binding</keyword>
<evidence type="ECO:0000313" key="7">
    <source>
        <dbReference type="Proteomes" id="UP000593601"/>
    </source>
</evidence>
<feature type="domain" description="HTH lysR-type" evidence="5">
    <location>
        <begin position="1"/>
        <end position="58"/>
    </location>
</feature>
<keyword evidence="4" id="KW-0804">Transcription</keyword>
<dbReference type="Proteomes" id="UP000593601">
    <property type="component" value="Chromosome"/>
</dbReference>
<dbReference type="GO" id="GO:0003700">
    <property type="term" value="F:DNA-binding transcription factor activity"/>
    <property type="evidence" value="ECO:0007669"/>
    <property type="project" value="InterPro"/>
</dbReference>
<dbReference type="InterPro" id="IPR036390">
    <property type="entry name" value="WH_DNA-bd_sf"/>
</dbReference>
<dbReference type="PANTHER" id="PTHR30346:SF0">
    <property type="entry name" value="HCA OPERON TRANSCRIPTIONAL ACTIVATOR HCAR"/>
    <property type="match status" value="1"/>
</dbReference>